<feature type="chain" id="PRO_5001815568" description="N-acetylmuramoyl-L-alanine amidase" evidence="3">
    <location>
        <begin position="17"/>
        <end position="229"/>
    </location>
</feature>
<dbReference type="OrthoDB" id="5358886at2759"/>
<dbReference type="STRING" id="857340.A0A086TBY7"/>
<accession>A0A086TBY7</accession>
<evidence type="ECO:0000256" key="2">
    <source>
        <dbReference type="ARBA" id="ARBA00011901"/>
    </source>
</evidence>
<keyword evidence="6" id="KW-1185">Reference proteome</keyword>
<dbReference type="InterPro" id="IPR038765">
    <property type="entry name" value="Papain-like_cys_pep_sf"/>
</dbReference>
<sequence length="229" mass="24981">MKFTATALLLAPVALAAKYPITGNEVNCRSGPSTSSDIVTSYKKGDEVQVTCQIDGEDIFGNTIWDQTEDGCYVADFYVKTGSNAFVTEACNADEGDSNPDAGLMANDYPYKNGCGGVDKWNFYKCQCTSFVAWRLNDRKNIKFTNQYKGCNFGNANTWDECAKKVGLTVNKKPKVGAVAQSNAGSYGHVAWVSKVSGSKVTIEEYNWATSEGYGKRTVAASTFNYLHF</sequence>
<dbReference type="PROSITE" id="PS50911">
    <property type="entry name" value="CHAP"/>
    <property type="match status" value="1"/>
</dbReference>
<dbReference type="Proteomes" id="UP000029964">
    <property type="component" value="Unassembled WGS sequence"/>
</dbReference>
<dbReference type="AlphaFoldDB" id="A0A086TBY7"/>
<dbReference type="Gene3D" id="2.30.30.40">
    <property type="entry name" value="SH3 Domains"/>
    <property type="match status" value="1"/>
</dbReference>
<protein>
    <recommendedName>
        <fullName evidence="2">N-acetylmuramoyl-L-alanine amidase</fullName>
        <ecNumber evidence="2">3.5.1.28</ecNumber>
    </recommendedName>
</protein>
<dbReference type="SMART" id="SM00287">
    <property type="entry name" value="SH3b"/>
    <property type="match status" value="1"/>
</dbReference>
<comment type="catalytic activity">
    <reaction evidence="1">
        <text>Hydrolyzes the link between N-acetylmuramoyl residues and L-amino acid residues in certain cell-wall glycopeptides.</text>
        <dbReference type="EC" id="3.5.1.28"/>
    </reaction>
</comment>
<dbReference type="InterPro" id="IPR007921">
    <property type="entry name" value="CHAP_dom"/>
</dbReference>
<evidence type="ECO:0000256" key="1">
    <source>
        <dbReference type="ARBA" id="ARBA00001561"/>
    </source>
</evidence>
<comment type="caution">
    <text evidence="5">The sequence shown here is derived from an EMBL/GenBank/DDBJ whole genome shotgun (WGS) entry which is preliminary data.</text>
</comment>
<dbReference type="SUPFAM" id="SSF54001">
    <property type="entry name" value="Cysteine proteinases"/>
    <property type="match status" value="1"/>
</dbReference>
<evidence type="ECO:0000256" key="3">
    <source>
        <dbReference type="SAM" id="SignalP"/>
    </source>
</evidence>
<feature type="domain" description="Peptidase C51" evidence="4">
    <location>
        <begin position="103"/>
        <end position="228"/>
    </location>
</feature>
<name>A0A086TBY7_HAPC1</name>
<dbReference type="InterPro" id="IPR003646">
    <property type="entry name" value="SH3-like_bac-type"/>
</dbReference>
<evidence type="ECO:0000259" key="4">
    <source>
        <dbReference type="PROSITE" id="PS50911"/>
    </source>
</evidence>
<dbReference type="EMBL" id="JPKY01000014">
    <property type="protein sequence ID" value="KFH46869.1"/>
    <property type="molecule type" value="Genomic_DNA"/>
</dbReference>
<keyword evidence="3" id="KW-0732">Signal</keyword>
<proteinExistence type="predicted"/>
<reference evidence="6" key="1">
    <citation type="journal article" date="2014" name="Genome Announc.">
        <title>Genome sequence and annotation of Acremonium chrysogenum, producer of the beta-lactam antibiotic cephalosporin C.</title>
        <authorList>
            <person name="Terfehr D."/>
            <person name="Dahlmann T.A."/>
            <person name="Specht T."/>
            <person name="Zadra I."/>
            <person name="Kuernsteiner H."/>
            <person name="Kueck U."/>
        </authorList>
    </citation>
    <scope>NUCLEOTIDE SEQUENCE [LARGE SCALE GENOMIC DNA]</scope>
    <source>
        <strain evidence="6">ATCC 11550 / CBS 779.69 / DSM 880 / IAM 14645 / JCM 23072 / IMI 49137</strain>
    </source>
</reference>
<dbReference type="GO" id="GO:0008745">
    <property type="term" value="F:N-acetylmuramoyl-L-alanine amidase activity"/>
    <property type="evidence" value="ECO:0007669"/>
    <property type="project" value="UniProtKB-EC"/>
</dbReference>
<dbReference type="Pfam" id="PF05257">
    <property type="entry name" value="CHAP"/>
    <property type="match status" value="1"/>
</dbReference>
<dbReference type="Gene3D" id="3.90.1720.10">
    <property type="entry name" value="endopeptidase domain like (from Nostoc punctiforme)"/>
    <property type="match status" value="1"/>
</dbReference>
<evidence type="ECO:0000313" key="6">
    <source>
        <dbReference type="Proteomes" id="UP000029964"/>
    </source>
</evidence>
<feature type="signal peptide" evidence="3">
    <location>
        <begin position="1"/>
        <end position="16"/>
    </location>
</feature>
<evidence type="ECO:0000313" key="5">
    <source>
        <dbReference type="EMBL" id="KFH46869.1"/>
    </source>
</evidence>
<organism evidence="5 6">
    <name type="scientific">Hapsidospora chrysogenum (strain ATCC 11550 / CBS 779.69 / DSM 880 / IAM 14645 / JCM 23072 / IMI 49137)</name>
    <name type="common">Acremonium chrysogenum</name>
    <dbReference type="NCBI Taxonomy" id="857340"/>
    <lineage>
        <taxon>Eukaryota</taxon>
        <taxon>Fungi</taxon>
        <taxon>Dikarya</taxon>
        <taxon>Ascomycota</taxon>
        <taxon>Pezizomycotina</taxon>
        <taxon>Sordariomycetes</taxon>
        <taxon>Hypocreomycetidae</taxon>
        <taxon>Hypocreales</taxon>
        <taxon>Bionectriaceae</taxon>
        <taxon>Hapsidospora</taxon>
    </lineage>
</organism>
<dbReference type="EC" id="3.5.1.28" evidence="2"/>
<dbReference type="HOGENOM" id="CLU_1176107_0_0_1"/>
<gene>
    <name evidence="5" type="ORF">ACRE_022460</name>
</gene>